<evidence type="ECO:0000259" key="9">
    <source>
        <dbReference type="PROSITE" id="PS51141"/>
    </source>
</evidence>
<gene>
    <name evidence="10" type="ORF">KC19_5G075700</name>
</gene>
<organism evidence="10 11">
    <name type="scientific">Ceratodon purpureus</name>
    <name type="common">Fire moss</name>
    <name type="synonym">Dicranum purpureum</name>
    <dbReference type="NCBI Taxonomy" id="3225"/>
    <lineage>
        <taxon>Eukaryota</taxon>
        <taxon>Viridiplantae</taxon>
        <taxon>Streptophyta</taxon>
        <taxon>Embryophyta</taxon>
        <taxon>Bryophyta</taxon>
        <taxon>Bryophytina</taxon>
        <taxon>Bryopsida</taxon>
        <taxon>Dicranidae</taxon>
        <taxon>Pseudoditrichales</taxon>
        <taxon>Ditrichaceae</taxon>
        <taxon>Ceratodon</taxon>
    </lineage>
</organism>
<dbReference type="AlphaFoldDB" id="A0A8T0HYW7"/>
<feature type="domain" description="SBP-type" evidence="9">
    <location>
        <begin position="272"/>
        <end position="349"/>
    </location>
</feature>
<dbReference type="GO" id="GO:0003677">
    <property type="term" value="F:DNA binding"/>
    <property type="evidence" value="ECO:0007669"/>
    <property type="project" value="InterPro"/>
</dbReference>
<keyword evidence="11" id="KW-1185">Reference proteome</keyword>
<dbReference type="Gene3D" id="4.10.1100.10">
    <property type="entry name" value="Transcription factor, SBP-box domain"/>
    <property type="match status" value="1"/>
</dbReference>
<proteinExistence type="predicted"/>
<accession>A0A8T0HYW7</accession>
<keyword evidence="4" id="KW-0862">Zinc</keyword>
<comment type="subcellular location">
    <subcellularLocation>
        <location evidence="1">Nucleus</location>
    </subcellularLocation>
</comment>
<evidence type="ECO:0000313" key="10">
    <source>
        <dbReference type="EMBL" id="KAG0576382.1"/>
    </source>
</evidence>
<evidence type="ECO:0000256" key="1">
    <source>
        <dbReference type="ARBA" id="ARBA00004123"/>
    </source>
</evidence>
<evidence type="ECO:0000256" key="8">
    <source>
        <dbReference type="SAM" id="MobiDB-lite"/>
    </source>
</evidence>
<dbReference type="FunFam" id="4.10.1100.10:FF:000001">
    <property type="entry name" value="Squamosa promoter-binding-like protein 14"/>
    <property type="match status" value="1"/>
</dbReference>
<dbReference type="Pfam" id="PF03110">
    <property type="entry name" value="SBP"/>
    <property type="match status" value="1"/>
</dbReference>
<feature type="compositionally biased region" description="Low complexity" evidence="8">
    <location>
        <begin position="112"/>
        <end position="135"/>
    </location>
</feature>
<feature type="region of interest" description="Disordered" evidence="8">
    <location>
        <begin position="1"/>
        <end position="56"/>
    </location>
</feature>
<evidence type="ECO:0000256" key="4">
    <source>
        <dbReference type="ARBA" id="ARBA00022833"/>
    </source>
</evidence>
<protein>
    <recommendedName>
        <fullName evidence="9">SBP-type domain-containing protein</fullName>
    </recommendedName>
</protein>
<sequence>MAMAVDGSHAHSSMTLGSSQASENAWSSTAWEQQSGLADSLSMSMEGSGGGEYGGGGRMEWELKANSWEWENLTMVYPRQGEGQQRLPSAEWGSAGCSAVTLATSAGGGSGTDDVSIGLASGSSTPSGTSVSSGIPGVGAGRGSSSSGGEPGALVKNEPDEQTAMGTPATLGNGTNGLFFNLGGGRSRGSAEASPERDESGRRSGGQSNGSIVMSGGGDSLNIGLKLGRRTYFKDCAAGGQGQGQAKSGSPAGSAGAPPAKKPRVMSTSTQVARCQVEGCKADLSGCKDYHKRHKVCEMHSKAPKAIAGGIEQRFCQQCSRFHVLSEFDEGKRSCRRRLAGHNERRRKPHPETHSVFGLRNSSSLYGDTSRLGFDSAPFYFLDSKRPSYLHRQRGSSLDDELSAYSDVKRTSPWSTSMRRDDGNLAYQLQAASTERQSIFSTISRPTADRLLMLLQNPKTQMPAPSTSTGMNLGGHQYPEGPLGPLGQGLSLSSTGGVVGSLEQSRLGSCSQALSSVSGMMDSGRALSLLSSQSWASRPLPGAPPPVSVGLSKAADSTLEQLVASSNDSSSRGSRFANQVQLPTLGGSSTTSAQPQFDAQFSVQSGAGLDSVALNCGLTATGNGTHQRQGCSNGNVLGGLGRYEEPNSIQEQLEALRSGFGGSHEGRPTIDLMQMPAVGAHHGAQSNGVHSGQYGGFSSMRPFESSIFTSQ</sequence>
<keyword evidence="2" id="KW-0479">Metal-binding</keyword>
<dbReference type="InterPro" id="IPR044817">
    <property type="entry name" value="SBP-like"/>
</dbReference>
<dbReference type="Proteomes" id="UP000822688">
    <property type="component" value="Chromosome 5"/>
</dbReference>
<dbReference type="PROSITE" id="PS51141">
    <property type="entry name" value="ZF_SBP"/>
    <property type="match status" value="1"/>
</dbReference>
<dbReference type="InterPro" id="IPR036893">
    <property type="entry name" value="SBP_sf"/>
</dbReference>
<dbReference type="SUPFAM" id="SSF103612">
    <property type="entry name" value="SBT domain"/>
    <property type="match status" value="1"/>
</dbReference>
<comment type="caution">
    <text evidence="10">The sequence shown here is derived from an EMBL/GenBank/DDBJ whole genome shotgun (WGS) entry which is preliminary data.</text>
</comment>
<reference evidence="10" key="1">
    <citation type="submission" date="2020-06" db="EMBL/GenBank/DDBJ databases">
        <title>WGS assembly of Ceratodon purpureus strain R40.</title>
        <authorList>
            <person name="Carey S.B."/>
            <person name="Jenkins J."/>
            <person name="Shu S."/>
            <person name="Lovell J.T."/>
            <person name="Sreedasyam A."/>
            <person name="Maumus F."/>
            <person name="Tiley G.P."/>
            <person name="Fernandez-Pozo N."/>
            <person name="Barry K."/>
            <person name="Chen C."/>
            <person name="Wang M."/>
            <person name="Lipzen A."/>
            <person name="Daum C."/>
            <person name="Saski C.A."/>
            <person name="Payton A.C."/>
            <person name="Mcbreen J.C."/>
            <person name="Conrad R.E."/>
            <person name="Kollar L.M."/>
            <person name="Olsson S."/>
            <person name="Huttunen S."/>
            <person name="Landis J.B."/>
            <person name="Wickett N.J."/>
            <person name="Johnson M.G."/>
            <person name="Rensing S.A."/>
            <person name="Grimwood J."/>
            <person name="Schmutz J."/>
            <person name="Mcdaniel S.F."/>
        </authorList>
    </citation>
    <scope>NUCLEOTIDE SEQUENCE</scope>
    <source>
        <strain evidence="10">R40</strain>
    </source>
</reference>
<dbReference type="InterPro" id="IPR004333">
    <property type="entry name" value="SBP_dom"/>
</dbReference>
<dbReference type="PANTHER" id="PTHR31251">
    <property type="entry name" value="SQUAMOSA PROMOTER-BINDING-LIKE PROTEIN 4"/>
    <property type="match status" value="1"/>
</dbReference>
<evidence type="ECO:0000256" key="6">
    <source>
        <dbReference type="ARBA" id="ARBA00023242"/>
    </source>
</evidence>
<evidence type="ECO:0000313" key="11">
    <source>
        <dbReference type="Proteomes" id="UP000822688"/>
    </source>
</evidence>
<name>A0A8T0HYW7_CERPU</name>
<dbReference type="PANTHER" id="PTHR31251:SF169">
    <property type="entry name" value="SQUAMOSA PROMOTER-BINDING-LIKE PROTEIN 8"/>
    <property type="match status" value="1"/>
</dbReference>
<keyword evidence="5" id="KW-0804">Transcription</keyword>
<feature type="compositionally biased region" description="Gly residues" evidence="8">
    <location>
        <begin position="47"/>
        <end position="56"/>
    </location>
</feature>
<evidence type="ECO:0000256" key="3">
    <source>
        <dbReference type="ARBA" id="ARBA00022771"/>
    </source>
</evidence>
<feature type="compositionally biased region" description="Low complexity" evidence="8">
    <location>
        <begin position="170"/>
        <end position="181"/>
    </location>
</feature>
<keyword evidence="6" id="KW-0539">Nucleus</keyword>
<keyword evidence="3 7" id="KW-0863">Zinc-finger</keyword>
<feature type="compositionally biased region" description="Polar residues" evidence="8">
    <location>
        <begin position="10"/>
        <end position="37"/>
    </location>
</feature>
<dbReference type="EMBL" id="CM026425">
    <property type="protein sequence ID" value="KAG0576382.1"/>
    <property type="molecule type" value="Genomic_DNA"/>
</dbReference>
<evidence type="ECO:0000256" key="5">
    <source>
        <dbReference type="ARBA" id="ARBA00023163"/>
    </source>
</evidence>
<evidence type="ECO:0000256" key="7">
    <source>
        <dbReference type="PROSITE-ProRule" id="PRU00470"/>
    </source>
</evidence>
<evidence type="ECO:0000256" key="2">
    <source>
        <dbReference type="ARBA" id="ARBA00022723"/>
    </source>
</evidence>
<feature type="compositionally biased region" description="Low complexity" evidence="8">
    <location>
        <begin position="244"/>
        <end position="259"/>
    </location>
</feature>
<dbReference type="GO" id="GO:0005634">
    <property type="term" value="C:nucleus"/>
    <property type="evidence" value="ECO:0007669"/>
    <property type="project" value="UniProtKB-SubCell"/>
</dbReference>
<dbReference type="GO" id="GO:0008270">
    <property type="term" value="F:zinc ion binding"/>
    <property type="evidence" value="ECO:0007669"/>
    <property type="project" value="UniProtKB-KW"/>
</dbReference>
<feature type="region of interest" description="Disordered" evidence="8">
    <location>
        <begin position="239"/>
        <end position="264"/>
    </location>
</feature>
<feature type="region of interest" description="Disordered" evidence="8">
    <location>
        <begin position="105"/>
        <end position="218"/>
    </location>
</feature>